<dbReference type="AlphaFoldDB" id="A0A6A5ZSU8"/>
<protein>
    <submittedName>
        <fullName evidence="1">Uncharacterized protein</fullName>
    </submittedName>
</protein>
<dbReference type="Proteomes" id="UP000799770">
    <property type="component" value="Unassembled WGS sequence"/>
</dbReference>
<reference evidence="1" key="1">
    <citation type="journal article" date="2020" name="Stud. Mycol.">
        <title>101 Dothideomycetes genomes: a test case for predicting lifestyles and emergence of pathogens.</title>
        <authorList>
            <person name="Haridas S."/>
            <person name="Albert R."/>
            <person name="Binder M."/>
            <person name="Bloem J."/>
            <person name="Labutti K."/>
            <person name="Salamov A."/>
            <person name="Andreopoulos B."/>
            <person name="Baker S."/>
            <person name="Barry K."/>
            <person name="Bills G."/>
            <person name="Bluhm B."/>
            <person name="Cannon C."/>
            <person name="Castanera R."/>
            <person name="Culley D."/>
            <person name="Daum C."/>
            <person name="Ezra D."/>
            <person name="Gonzalez J."/>
            <person name="Henrissat B."/>
            <person name="Kuo A."/>
            <person name="Liang C."/>
            <person name="Lipzen A."/>
            <person name="Lutzoni F."/>
            <person name="Magnuson J."/>
            <person name="Mondo S."/>
            <person name="Nolan M."/>
            <person name="Ohm R."/>
            <person name="Pangilinan J."/>
            <person name="Park H.-J."/>
            <person name="Ramirez L."/>
            <person name="Alfaro M."/>
            <person name="Sun H."/>
            <person name="Tritt A."/>
            <person name="Yoshinaga Y."/>
            <person name="Zwiers L.-H."/>
            <person name="Turgeon B."/>
            <person name="Goodwin S."/>
            <person name="Spatafora J."/>
            <person name="Crous P."/>
            <person name="Grigoriev I."/>
        </authorList>
    </citation>
    <scope>NUCLEOTIDE SEQUENCE</scope>
    <source>
        <strain evidence="1">CBS 627.86</strain>
    </source>
</reference>
<gene>
    <name evidence="1" type="ORF">BDV96DRAFT_593280</name>
</gene>
<dbReference type="EMBL" id="ML977310">
    <property type="protein sequence ID" value="KAF2122782.1"/>
    <property type="molecule type" value="Genomic_DNA"/>
</dbReference>
<name>A0A6A5ZSU8_9PLEO</name>
<accession>A0A6A5ZSU8</accession>
<proteinExistence type="predicted"/>
<evidence type="ECO:0000313" key="2">
    <source>
        <dbReference type="Proteomes" id="UP000799770"/>
    </source>
</evidence>
<keyword evidence="2" id="KW-1185">Reference proteome</keyword>
<sequence>MAASNTLIRRLPGILPTSPSITQRAGMIKKRFDWLVASSLRDVMNNSNDELLSQVPRRGSGAGERLPTPQSRFRRRRCVDLRGAFSGRRVRSRIAHREPRGAREADRRDAGLGSGFGAEFDVCFFCWADHYGIYFVLAAPLTNLINDTIPAKTYAAYNWNKDDPCSKSLCA</sequence>
<organism evidence="1 2">
    <name type="scientific">Lophiotrema nucula</name>
    <dbReference type="NCBI Taxonomy" id="690887"/>
    <lineage>
        <taxon>Eukaryota</taxon>
        <taxon>Fungi</taxon>
        <taxon>Dikarya</taxon>
        <taxon>Ascomycota</taxon>
        <taxon>Pezizomycotina</taxon>
        <taxon>Dothideomycetes</taxon>
        <taxon>Pleosporomycetidae</taxon>
        <taxon>Pleosporales</taxon>
        <taxon>Lophiotremataceae</taxon>
        <taxon>Lophiotrema</taxon>
    </lineage>
</organism>
<evidence type="ECO:0000313" key="1">
    <source>
        <dbReference type="EMBL" id="KAF2122782.1"/>
    </source>
</evidence>